<evidence type="ECO:0000313" key="1">
    <source>
        <dbReference type="EMBL" id="CAJ2651224.1"/>
    </source>
</evidence>
<keyword evidence="2" id="KW-1185">Reference proteome</keyword>
<reference evidence="1" key="1">
    <citation type="submission" date="2023-10" db="EMBL/GenBank/DDBJ databases">
        <authorList>
            <person name="Rodriguez Cubillos JULIANA M."/>
            <person name="De Vega J."/>
        </authorList>
    </citation>
    <scope>NUCLEOTIDE SEQUENCE</scope>
</reference>
<evidence type="ECO:0000313" key="2">
    <source>
        <dbReference type="Proteomes" id="UP001177021"/>
    </source>
</evidence>
<gene>
    <name evidence="1" type="ORF">MILVUS5_LOCUS18906</name>
</gene>
<dbReference type="EMBL" id="CASHSV030000121">
    <property type="protein sequence ID" value="CAJ2651224.1"/>
    <property type="molecule type" value="Genomic_DNA"/>
</dbReference>
<name>A0ACB0K4Z3_TRIPR</name>
<proteinExistence type="predicted"/>
<organism evidence="1 2">
    <name type="scientific">Trifolium pratense</name>
    <name type="common">Red clover</name>
    <dbReference type="NCBI Taxonomy" id="57577"/>
    <lineage>
        <taxon>Eukaryota</taxon>
        <taxon>Viridiplantae</taxon>
        <taxon>Streptophyta</taxon>
        <taxon>Embryophyta</taxon>
        <taxon>Tracheophyta</taxon>
        <taxon>Spermatophyta</taxon>
        <taxon>Magnoliopsida</taxon>
        <taxon>eudicotyledons</taxon>
        <taxon>Gunneridae</taxon>
        <taxon>Pentapetalae</taxon>
        <taxon>rosids</taxon>
        <taxon>fabids</taxon>
        <taxon>Fabales</taxon>
        <taxon>Fabaceae</taxon>
        <taxon>Papilionoideae</taxon>
        <taxon>50 kb inversion clade</taxon>
        <taxon>NPAAA clade</taxon>
        <taxon>Hologalegina</taxon>
        <taxon>IRL clade</taxon>
        <taxon>Trifolieae</taxon>
        <taxon>Trifolium</taxon>
    </lineage>
</organism>
<sequence length="595" mass="66024">MSSGHSGTHIAMTFTVVLNHGGLFVREWDILYKDGKTKEVQITDTHKWSYLDAVSHVEDIIKKKAYIGRYRLWWKRGEKGSYKMLRVDKDANEVRNYAIKNQGIVNMYVEHGVELDDLSSFVTIPKYVNAEELDASDDGVDVDVVANNQIDKGKGVMVESEDYSSVDDYNSEHEDKGIPFDDSEDERTLGGFGEFSLPSDATINGSNRADIEGKSYTDNMEAAKKTKKDYSRPTFDCGYRKASEEGGAHASLQNTSTAADQSTSSAQVETTAAAPIQTTTSTPVNVGVHRVNKKVRITQPITIPHSATSESTQNHNPTTGSATASKSRRKQINIDCRQLRRSGRICRGNPVQVDQVEPEPDVEIQQVNADTSNLKGPSATASKCRIKQKNVDCSQLRRSERLCRDNPFPVDRLEPEPHVEIQIDHADTSNLKGPSATASKCRIKKKNVDCSQLRRSGRLCRDNPVAVDHVEPQPHVEIQIDDVETSNLKSPSKVKATASSKGSKSKKPVKKLDFTKLRRSGRTFYSGPKLKLGAPGTLKDNPITIDDIEEGDGEINTDDVDERGADLTREFHDLTQQQFYGPRVGICLAAMRKWP</sequence>
<protein>
    <submittedName>
        <fullName evidence="1">Uncharacterized protein</fullName>
    </submittedName>
</protein>
<dbReference type="Proteomes" id="UP001177021">
    <property type="component" value="Unassembled WGS sequence"/>
</dbReference>
<comment type="caution">
    <text evidence="1">The sequence shown here is derived from an EMBL/GenBank/DDBJ whole genome shotgun (WGS) entry which is preliminary data.</text>
</comment>
<accession>A0ACB0K4Z3</accession>